<dbReference type="Proteomes" id="UP000198914">
    <property type="component" value="Unassembled WGS sequence"/>
</dbReference>
<protein>
    <submittedName>
        <fullName evidence="1">Uncharacterized protein</fullName>
    </submittedName>
</protein>
<gene>
    <name evidence="1" type="ORF">SAMN05444004_1084</name>
</gene>
<reference evidence="2" key="1">
    <citation type="submission" date="2016-10" db="EMBL/GenBank/DDBJ databases">
        <authorList>
            <person name="Varghese N."/>
            <person name="Submissions S."/>
        </authorList>
    </citation>
    <scope>NUCLEOTIDE SEQUENCE [LARGE SCALE GENOMIC DNA]</scope>
    <source>
        <strain evidence="2">DSM 100420</strain>
    </source>
</reference>
<dbReference type="EMBL" id="FNPX01000008">
    <property type="protein sequence ID" value="SDZ22005.1"/>
    <property type="molecule type" value="Genomic_DNA"/>
</dbReference>
<evidence type="ECO:0000313" key="1">
    <source>
        <dbReference type="EMBL" id="SDZ22005.1"/>
    </source>
</evidence>
<dbReference type="RefSeq" id="WP_092645605.1">
    <property type="nucleotide sequence ID" value="NZ_FNPX01000008.1"/>
</dbReference>
<organism evidence="1 2">
    <name type="scientific">Jannaschia faecimaris</name>
    <dbReference type="NCBI Taxonomy" id="1244108"/>
    <lineage>
        <taxon>Bacteria</taxon>
        <taxon>Pseudomonadati</taxon>
        <taxon>Pseudomonadota</taxon>
        <taxon>Alphaproteobacteria</taxon>
        <taxon>Rhodobacterales</taxon>
        <taxon>Roseobacteraceae</taxon>
        <taxon>Jannaschia</taxon>
    </lineage>
</organism>
<dbReference type="OrthoDB" id="7261414at2"/>
<accession>A0A1H3R9K8</accession>
<evidence type="ECO:0000313" key="2">
    <source>
        <dbReference type="Proteomes" id="UP000198914"/>
    </source>
</evidence>
<dbReference type="STRING" id="1244108.SAMN05444004_1084"/>
<name>A0A1H3R9K8_9RHOB</name>
<keyword evidence="2" id="KW-1185">Reference proteome</keyword>
<dbReference type="AlphaFoldDB" id="A0A1H3R9K8"/>
<sequence>MIDGGYAVGATHQPFDRMPFAVRREAGVESAFRSDPLEIAGLLQAAESIAFTGAGTSGHILLGTPERFGVADAINSKSRFIFRGVPVQLVVAGEANLVIASLATVLATLA</sequence>
<proteinExistence type="predicted"/>